<dbReference type="Pfam" id="PF14580">
    <property type="entry name" value="LRR_9"/>
    <property type="match status" value="1"/>
</dbReference>
<dbReference type="Gene3D" id="3.80.10.10">
    <property type="entry name" value="Ribonuclease Inhibitor"/>
    <property type="match status" value="1"/>
</dbReference>
<dbReference type="SMART" id="SM00369">
    <property type="entry name" value="LRR_TYP"/>
    <property type="match status" value="4"/>
</dbReference>
<feature type="region of interest" description="Disordered" evidence="7">
    <location>
        <begin position="1361"/>
        <end position="1418"/>
    </location>
</feature>
<dbReference type="PANTHER" id="PTHR45973">
    <property type="entry name" value="PROTEIN PHOSPHATASE 1 REGULATORY SUBUNIT SDS22-RELATED"/>
    <property type="match status" value="1"/>
</dbReference>
<evidence type="ECO:0000256" key="7">
    <source>
        <dbReference type="SAM" id="MobiDB-lite"/>
    </source>
</evidence>
<comment type="caution">
    <text evidence="9">The sequence shown here is derived from an EMBL/GenBank/DDBJ whole genome shotgun (WGS) entry which is preliminary data.</text>
</comment>
<feature type="coiled-coil region" evidence="6">
    <location>
        <begin position="789"/>
        <end position="830"/>
    </location>
</feature>
<dbReference type="InterPro" id="IPR000008">
    <property type="entry name" value="C2_dom"/>
</dbReference>
<keyword evidence="4" id="KW-0969">Cilium</keyword>
<dbReference type="InterPro" id="IPR001611">
    <property type="entry name" value="Leu-rich_rpt"/>
</dbReference>
<evidence type="ECO:0000313" key="10">
    <source>
        <dbReference type="Proteomes" id="UP000794436"/>
    </source>
</evidence>
<accession>A0A8K1CRG6</accession>
<dbReference type="SMART" id="SM00239">
    <property type="entry name" value="C2"/>
    <property type="match status" value="1"/>
</dbReference>
<feature type="domain" description="C2" evidence="8">
    <location>
        <begin position="1096"/>
        <end position="1252"/>
    </location>
</feature>
<dbReference type="SUPFAM" id="SSF49562">
    <property type="entry name" value="C2 domain (Calcium/lipid-binding domain, CaLB)"/>
    <property type="match status" value="1"/>
</dbReference>
<evidence type="ECO:0000256" key="1">
    <source>
        <dbReference type="ARBA" id="ARBA00004138"/>
    </source>
</evidence>
<feature type="coiled-coil region" evidence="6">
    <location>
        <begin position="648"/>
        <end position="682"/>
    </location>
</feature>
<feature type="coiled-coil region" evidence="6">
    <location>
        <begin position="212"/>
        <end position="239"/>
    </location>
</feature>
<dbReference type="Pfam" id="PF00168">
    <property type="entry name" value="C2"/>
    <property type="match status" value="2"/>
</dbReference>
<dbReference type="PROSITE" id="PS50004">
    <property type="entry name" value="C2"/>
    <property type="match status" value="1"/>
</dbReference>
<feature type="region of interest" description="Disordered" evidence="7">
    <location>
        <begin position="869"/>
        <end position="905"/>
    </location>
</feature>
<dbReference type="InterPro" id="IPR003591">
    <property type="entry name" value="Leu-rich_rpt_typical-subtyp"/>
</dbReference>
<evidence type="ECO:0000256" key="3">
    <source>
        <dbReference type="ARBA" id="ARBA00022737"/>
    </source>
</evidence>
<dbReference type="Proteomes" id="UP000794436">
    <property type="component" value="Unassembled WGS sequence"/>
</dbReference>
<feature type="region of interest" description="Disordered" evidence="7">
    <location>
        <begin position="503"/>
        <end position="535"/>
    </location>
</feature>
<name>A0A8K1CRG6_PYTOL</name>
<sequence>MSTANGVVDIRGDMELITQVYTGRDPLEVESLDFSLLPKKSRRALKTLRALEEFTNLKQLNLAGNSISSLDGVEVLVELDTLCLARNHLKRLDAGLFSLISLKVLDISGNFISHIPRGIAALEVLESLDLSGNNLSVLKEVDGLAKLANLHACRFLGNPFCKLPTYKDYIVSKMVSLEMLDDHAISDLARDKSRRRFSEDMFSKDKCLRESELAHENEQNKLREKHSALEAENQRLKGELQLKSKLLQNKSIAWSTATDQLLQLQQELAMLNLTRPSRSSISQAESTDAARYPAEMDAESPEEDCCPGHEQEIVGRRSPSDLGFPFADANKGVSNGEGQQATRPRSASSLMREVDKGSVHSHSTQDKVPYRKSSTLDEHGQYGHMNSRLQKNSVATSPRRFIDSACSPLQPSGYRASRADATLTEEFARPSSPVRCDAEASSPVTDRPASPMRQHSIAQPEMWEDEDYLIRENERLNRSQQFPIFEDDTACPAYDDANGVTNTGRISPRQSPRRLNKCPVPDQAQDVHDTSVPTPFLSPNSRSVRLWTRQQEQLGKKLLLGTASKDSPRRSQVLGLVDKENLARQIQALQSCKQSLLNEIAIEEHLLHDLKQESSKYGMEIERLDSNLQIMIGMGRKPANDLVRPRGVAERQREEETLRAKLELLRSKLHFAEDKEQEIEATIVRLTKCVLENDIRQAKESRMNMGWRQNPVTNGVGPFDKEIFTLTHKLQLVIIEKEDIHSEMSRLLNHLQNLGGFERPSIDPGTFNARPNEEEQSQEEVQDDSEIVFLEQQKTLEKLKKKRQEVSDRIKVKEDLLASLVAELKDVENELSYINEFQPHSPMGHRRARSLDSQPGSLSDLAECAITEEKSRAKAGHTVKKEQKSSPLRPVKKVSKPSTPSSSSDAAVVANLVQASAANVSDQFELKFKELFSPEVLEEIKRDILAKFSKQLDFSTSKTESEPFKDMKDLHEAIAAALETHMKLAMDGLMPKNDLSSSDIRKDTDIDASPGRPSDRANGGGADTAPGSIREGDMQWDQLDEFMPVDCKYMMKYRLVKKYIADCFATSVTNSKSSTRIAALQRVLKAWERLEHAEAECKIDPISLIEVDGTGKKKSSLKVFVMGARDLPTTHLRTKNLDPYVAVEVIYPDHVLPLKSAGAAGRVRPKTGSTGRLSFMDDLIEQPKQSFRTRTIKKSVYPTWDEEFEFSPIHSLKGYLHIRILNDRKLSREQIVGEAKIPLRVLVHQKKVVESFTLSVSTTPDGRAGMNRRSLTPKTTGGTVRLQIQLSFSRVEKHKQAVDELVTKYLQEYNHLPACIESLVHKHCEEECENSDSMQSERRLQSLIPSDEIQSYEWWKSQQQKAERDKERMMSEDSRRSPCATYEDRADRRAPSDFERPESPSGLSPTRSASLWGAPKSSYESSMQQNQFDYSHISKVKHPAMPDVKYSAGRAAKSPSSHVVRGHPYAPPVSSKTMVAQYRPTVKPNQVQSGAPSISIRPSSGFSMLSNTSARRKTMANAPTAKRNPECFDEYSPYHPDFQLLDPLDLKERTGQGTSRPRSTSHSVVVSAGRGGALDCSIDTDNRRTDLRIFKSPGFGRREPTTGYPERYIGLDSQTSERIKRIFGRIDGQ</sequence>
<evidence type="ECO:0000256" key="5">
    <source>
        <dbReference type="ARBA" id="ARBA00023273"/>
    </source>
</evidence>
<keyword evidence="10" id="KW-1185">Reference proteome</keyword>
<evidence type="ECO:0000259" key="8">
    <source>
        <dbReference type="PROSITE" id="PS50004"/>
    </source>
</evidence>
<dbReference type="SMART" id="SM00365">
    <property type="entry name" value="LRR_SD22"/>
    <property type="match status" value="3"/>
</dbReference>
<feature type="compositionally biased region" description="Basic and acidic residues" evidence="7">
    <location>
        <begin position="1361"/>
        <end position="1398"/>
    </location>
</feature>
<dbReference type="PANTHER" id="PTHR45973:SF9">
    <property type="entry name" value="LEUCINE-RICH REPEAT-CONTAINING PROTEIN 46"/>
    <property type="match status" value="1"/>
</dbReference>
<dbReference type="PROSITE" id="PS51450">
    <property type="entry name" value="LRR"/>
    <property type="match status" value="3"/>
</dbReference>
<feature type="region of interest" description="Disordered" evidence="7">
    <location>
        <begin position="994"/>
        <end position="1030"/>
    </location>
</feature>
<proteinExistence type="predicted"/>
<dbReference type="CDD" id="cd00030">
    <property type="entry name" value="C2"/>
    <property type="match status" value="1"/>
</dbReference>
<dbReference type="OrthoDB" id="419768at2759"/>
<keyword evidence="3" id="KW-0677">Repeat</keyword>
<feature type="compositionally biased region" description="Basic and acidic residues" evidence="7">
    <location>
        <begin position="306"/>
        <end position="319"/>
    </location>
</feature>
<feature type="region of interest" description="Disordered" evidence="7">
    <location>
        <begin position="276"/>
        <end position="374"/>
    </location>
</feature>
<evidence type="ECO:0000256" key="4">
    <source>
        <dbReference type="ARBA" id="ARBA00023069"/>
    </source>
</evidence>
<protein>
    <recommendedName>
        <fullName evidence="8">C2 domain-containing protein</fullName>
    </recommendedName>
</protein>
<evidence type="ECO:0000256" key="6">
    <source>
        <dbReference type="SAM" id="Coils"/>
    </source>
</evidence>
<keyword evidence="2" id="KW-0433">Leucine-rich repeat</keyword>
<dbReference type="InterPro" id="IPR035892">
    <property type="entry name" value="C2_domain_sf"/>
</dbReference>
<dbReference type="SUPFAM" id="SSF52075">
    <property type="entry name" value="Outer arm dynein light chain 1"/>
    <property type="match status" value="1"/>
</dbReference>
<dbReference type="InterPro" id="IPR032675">
    <property type="entry name" value="LRR_dom_sf"/>
</dbReference>
<keyword evidence="6" id="KW-0175">Coiled coil</keyword>
<feature type="region of interest" description="Disordered" evidence="7">
    <location>
        <begin position="427"/>
        <end position="455"/>
    </location>
</feature>
<feature type="coiled-coil region" evidence="6">
    <location>
        <begin position="579"/>
        <end position="613"/>
    </location>
</feature>
<evidence type="ECO:0000313" key="9">
    <source>
        <dbReference type="EMBL" id="TMW68466.1"/>
    </source>
</evidence>
<dbReference type="EMBL" id="SPLM01000002">
    <property type="protein sequence ID" value="TMW68466.1"/>
    <property type="molecule type" value="Genomic_DNA"/>
</dbReference>
<dbReference type="Gene3D" id="2.60.40.150">
    <property type="entry name" value="C2 domain"/>
    <property type="match status" value="1"/>
</dbReference>
<feature type="compositionally biased region" description="Basic and acidic residues" evidence="7">
    <location>
        <begin position="352"/>
        <end position="374"/>
    </location>
</feature>
<organism evidence="9 10">
    <name type="scientific">Pythium oligandrum</name>
    <name type="common">Mycoparasitic fungus</name>
    <dbReference type="NCBI Taxonomy" id="41045"/>
    <lineage>
        <taxon>Eukaryota</taxon>
        <taxon>Sar</taxon>
        <taxon>Stramenopiles</taxon>
        <taxon>Oomycota</taxon>
        <taxon>Peronosporomycetes</taxon>
        <taxon>Pythiales</taxon>
        <taxon>Pythiaceae</taxon>
        <taxon>Pythium</taxon>
    </lineage>
</organism>
<keyword evidence="5" id="KW-0966">Cell projection</keyword>
<reference evidence="9" key="1">
    <citation type="submission" date="2019-03" db="EMBL/GenBank/DDBJ databases">
        <title>Long read genome sequence of the mycoparasitic Pythium oligandrum ATCC 38472 isolated from sugarbeet rhizosphere.</title>
        <authorList>
            <person name="Gaulin E."/>
        </authorList>
    </citation>
    <scope>NUCLEOTIDE SEQUENCE</scope>
    <source>
        <strain evidence="9">ATCC 38472_TT</strain>
    </source>
</reference>
<feature type="compositionally biased region" description="Acidic residues" evidence="7">
    <location>
        <begin position="296"/>
        <end position="305"/>
    </location>
</feature>
<feature type="region of interest" description="Disordered" evidence="7">
    <location>
        <begin position="759"/>
        <end position="783"/>
    </location>
</feature>
<dbReference type="InterPro" id="IPR050576">
    <property type="entry name" value="Cilia_flagella_integrity"/>
</dbReference>
<feature type="compositionally biased region" description="Polar residues" evidence="7">
    <location>
        <begin position="276"/>
        <end position="286"/>
    </location>
</feature>
<evidence type="ECO:0000256" key="2">
    <source>
        <dbReference type="ARBA" id="ARBA00022614"/>
    </source>
</evidence>
<feature type="compositionally biased region" description="Polar residues" evidence="7">
    <location>
        <begin position="332"/>
        <end position="349"/>
    </location>
</feature>
<feature type="compositionally biased region" description="Low complexity" evidence="7">
    <location>
        <begin position="896"/>
        <end position="905"/>
    </location>
</feature>
<comment type="subcellular location">
    <subcellularLocation>
        <location evidence="1">Cell projection</location>
        <location evidence="1">Cilium</location>
    </subcellularLocation>
</comment>
<gene>
    <name evidence="9" type="ORF">Poli38472_005934</name>
</gene>
<feature type="compositionally biased region" description="Acidic residues" evidence="7">
    <location>
        <begin position="774"/>
        <end position="783"/>
    </location>
</feature>